<sequence>MDIDAQRLLMQMFEEDCFINPLEKIEYPKPAISFGTKTYETKDGLKEYPVPLGTYGNFSFVQAPPKSKKTFFVSLLSAIYLAEHLESFCGDLKANSKNKHLIHFDTEQGNFHAQMVFKRPLDMTGLKTNKYHTLALRQLSFKERVEFIEYYLYDKLEAKDIGLVIIDGIADLCSDVNNIEESNAVVQKLMKWSKELNCHIVTVIHSNFGTDKPTGHLGSFLEKKAETQIQLELNTVNKGLVTVSCKRSRNAPFENFSFKVNSFGLPQVEGAFYDPLKDIF</sequence>
<dbReference type="InterPro" id="IPR027417">
    <property type="entry name" value="P-loop_NTPase"/>
</dbReference>
<dbReference type="Pfam" id="PF13481">
    <property type="entry name" value="AAA_25"/>
    <property type="match status" value="1"/>
</dbReference>
<dbReference type="SUPFAM" id="SSF52540">
    <property type="entry name" value="P-loop containing nucleoside triphosphate hydrolases"/>
    <property type="match status" value="1"/>
</dbReference>
<evidence type="ECO:0000313" key="1">
    <source>
        <dbReference type="EMBL" id="CAB4149112.1"/>
    </source>
</evidence>
<proteinExistence type="predicted"/>
<dbReference type="EMBL" id="LR796512">
    <property type="protein sequence ID" value="CAB4149112.1"/>
    <property type="molecule type" value="Genomic_DNA"/>
</dbReference>
<accession>A0A6J5MRL0</accession>
<dbReference type="Gene3D" id="3.40.50.300">
    <property type="entry name" value="P-loop containing nucleotide triphosphate hydrolases"/>
    <property type="match status" value="1"/>
</dbReference>
<gene>
    <name evidence="1" type="ORF">UFOVP531_48</name>
</gene>
<organism evidence="1">
    <name type="scientific">uncultured Caudovirales phage</name>
    <dbReference type="NCBI Taxonomy" id="2100421"/>
    <lineage>
        <taxon>Viruses</taxon>
        <taxon>Duplodnaviria</taxon>
        <taxon>Heunggongvirae</taxon>
        <taxon>Uroviricota</taxon>
        <taxon>Caudoviricetes</taxon>
        <taxon>Peduoviridae</taxon>
        <taxon>Maltschvirus</taxon>
        <taxon>Maltschvirus maltsch</taxon>
    </lineage>
</organism>
<protein>
    <submittedName>
        <fullName evidence="1">AAA domain containing protein</fullName>
    </submittedName>
</protein>
<name>A0A6J5MRL0_9CAUD</name>
<reference evidence="1" key="1">
    <citation type="submission" date="2020-04" db="EMBL/GenBank/DDBJ databases">
        <authorList>
            <person name="Chiriac C."/>
            <person name="Salcher M."/>
            <person name="Ghai R."/>
            <person name="Kavagutti S V."/>
        </authorList>
    </citation>
    <scope>NUCLEOTIDE SEQUENCE</scope>
</reference>